<dbReference type="EMBL" id="SODV01000001">
    <property type="protein sequence ID" value="TDX00527.1"/>
    <property type="molecule type" value="Genomic_DNA"/>
</dbReference>
<sequence length="300" mass="33241">MSWMISKALIFIKYRMSGKGTFRIFAKEDGVTYKVSAIHLLNDGSFKVDVPYCPYEKGAIVKFPVRYADVEEIHSDSFIKAAISSARPQLSIHASGFVQFSGKGIISGIDSITGEIKGLGLQSKPLNRPVWSGPTFSISCWGLKIGFKIAKDIDEKGIFYDKEMFKNGLPLEAIQCLNTLTIEGWVLPFSDLNPESKIFSSDAGEMILASMPLGKNIVVRPMRVIRLKSIPCIIGLLPSYRFTDFGSRYEFGFILSSPGEKSSANDGTWYVMHAICPDFGNGQYPSLNYVPEMKIQGGRI</sequence>
<gene>
    <name evidence="1" type="ORF">EDB95_1552</name>
</gene>
<keyword evidence="2" id="KW-1185">Reference proteome</keyword>
<evidence type="ECO:0000313" key="2">
    <source>
        <dbReference type="Proteomes" id="UP000294498"/>
    </source>
</evidence>
<dbReference type="Proteomes" id="UP000294498">
    <property type="component" value="Unassembled WGS sequence"/>
</dbReference>
<dbReference type="AlphaFoldDB" id="A0A4R8DSZ5"/>
<name>A0A4R8DSZ5_9BACT</name>
<reference evidence="1 2" key="1">
    <citation type="submission" date="2019-03" db="EMBL/GenBank/DDBJ databases">
        <title>Genomic Encyclopedia of Type Strains, Phase IV (KMG-IV): sequencing the most valuable type-strain genomes for metagenomic binning, comparative biology and taxonomic classification.</title>
        <authorList>
            <person name="Goeker M."/>
        </authorList>
    </citation>
    <scope>NUCLEOTIDE SEQUENCE [LARGE SCALE GENOMIC DNA]</scope>
    <source>
        <strain evidence="1 2">DSM 100059</strain>
    </source>
</reference>
<evidence type="ECO:0000313" key="1">
    <source>
        <dbReference type="EMBL" id="TDX00527.1"/>
    </source>
</evidence>
<organism evidence="1 2">
    <name type="scientific">Dinghuibacter silviterrae</name>
    <dbReference type="NCBI Taxonomy" id="1539049"/>
    <lineage>
        <taxon>Bacteria</taxon>
        <taxon>Pseudomonadati</taxon>
        <taxon>Bacteroidota</taxon>
        <taxon>Chitinophagia</taxon>
        <taxon>Chitinophagales</taxon>
        <taxon>Chitinophagaceae</taxon>
        <taxon>Dinghuibacter</taxon>
    </lineage>
</organism>
<protein>
    <submittedName>
        <fullName evidence="1">Uncharacterized protein</fullName>
    </submittedName>
</protein>
<proteinExistence type="predicted"/>
<comment type="caution">
    <text evidence="1">The sequence shown here is derived from an EMBL/GenBank/DDBJ whole genome shotgun (WGS) entry which is preliminary data.</text>
</comment>
<accession>A0A4R8DSZ5</accession>